<dbReference type="InterPro" id="IPR003740">
    <property type="entry name" value="YitT"/>
</dbReference>
<keyword evidence="8" id="KW-1185">Reference proteome</keyword>
<dbReference type="EMBL" id="FRBW01000001">
    <property type="protein sequence ID" value="SHL59047.1"/>
    <property type="molecule type" value="Genomic_DNA"/>
</dbReference>
<evidence type="ECO:0000313" key="7">
    <source>
        <dbReference type="EMBL" id="SHL59047.1"/>
    </source>
</evidence>
<sequence length="205" mass="22052">MHREQTLQLPAHSRIDNLQGQVFGIVMAAFGITILKAAGLITGQTAGLSILISYASGWSFGVVFFLVNLPFYVFAWQRMGVAFTVRSFISATAISLMADFMPHYIQFGDLNMFAAAAVASCTASVGLIALFRHGASAGGLGMLALYIQDKTGFKAGWFQLAVDLCIFAVSFAVIDSLAVIASLFGAIILNTLIALNHRKDWYVAQ</sequence>
<feature type="transmembrane region" description="Helical" evidence="6">
    <location>
        <begin position="177"/>
        <end position="195"/>
    </location>
</feature>
<keyword evidence="5 6" id="KW-0472">Membrane</keyword>
<name>A0A1M7BVT9_9HYPH</name>
<accession>A0A1M7BVT9</accession>
<feature type="transmembrane region" description="Helical" evidence="6">
    <location>
        <begin position="79"/>
        <end position="98"/>
    </location>
</feature>
<keyword evidence="4 6" id="KW-1133">Transmembrane helix</keyword>
<proteinExistence type="predicted"/>
<evidence type="ECO:0000256" key="1">
    <source>
        <dbReference type="ARBA" id="ARBA00004651"/>
    </source>
</evidence>
<dbReference type="GO" id="GO:0005886">
    <property type="term" value="C:plasma membrane"/>
    <property type="evidence" value="ECO:0007669"/>
    <property type="project" value="UniProtKB-SubCell"/>
</dbReference>
<dbReference type="AlphaFoldDB" id="A0A1M7BVT9"/>
<organism evidence="7 8">
    <name type="scientific">Roseibium suaedae</name>
    <dbReference type="NCBI Taxonomy" id="735517"/>
    <lineage>
        <taxon>Bacteria</taxon>
        <taxon>Pseudomonadati</taxon>
        <taxon>Pseudomonadota</taxon>
        <taxon>Alphaproteobacteria</taxon>
        <taxon>Hyphomicrobiales</taxon>
        <taxon>Stappiaceae</taxon>
        <taxon>Roseibium</taxon>
    </lineage>
</organism>
<dbReference type="STRING" id="735517.SAMN05444272_0991"/>
<evidence type="ECO:0000256" key="2">
    <source>
        <dbReference type="ARBA" id="ARBA00022475"/>
    </source>
</evidence>
<dbReference type="RefSeq" id="WP_073009544.1">
    <property type="nucleotide sequence ID" value="NZ_FRBW01000001.1"/>
</dbReference>
<dbReference type="OrthoDB" id="3296441at2"/>
<dbReference type="PANTHER" id="PTHR33545">
    <property type="entry name" value="UPF0750 MEMBRANE PROTEIN YITT-RELATED"/>
    <property type="match status" value="1"/>
</dbReference>
<keyword evidence="3 6" id="KW-0812">Transmembrane</keyword>
<feature type="transmembrane region" description="Helical" evidence="6">
    <location>
        <begin position="152"/>
        <end position="171"/>
    </location>
</feature>
<evidence type="ECO:0000256" key="3">
    <source>
        <dbReference type="ARBA" id="ARBA00022692"/>
    </source>
</evidence>
<dbReference type="Proteomes" id="UP000186002">
    <property type="component" value="Unassembled WGS sequence"/>
</dbReference>
<reference evidence="7 8" key="1">
    <citation type="submission" date="2016-11" db="EMBL/GenBank/DDBJ databases">
        <authorList>
            <person name="Jaros S."/>
            <person name="Januszkiewicz K."/>
            <person name="Wedrychowicz H."/>
        </authorList>
    </citation>
    <scope>NUCLEOTIDE SEQUENCE [LARGE SCALE GENOMIC DNA]</scope>
    <source>
        <strain evidence="7 8">DSM 22153</strain>
    </source>
</reference>
<feature type="transmembrane region" description="Helical" evidence="6">
    <location>
        <begin position="21"/>
        <end position="41"/>
    </location>
</feature>
<evidence type="ECO:0000313" key="8">
    <source>
        <dbReference type="Proteomes" id="UP000186002"/>
    </source>
</evidence>
<feature type="transmembrane region" description="Helical" evidence="6">
    <location>
        <begin position="47"/>
        <end position="67"/>
    </location>
</feature>
<gene>
    <name evidence="7" type="ORF">SAMN05444272_0991</name>
</gene>
<evidence type="ECO:0000256" key="5">
    <source>
        <dbReference type="ARBA" id="ARBA00023136"/>
    </source>
</evidence>
<evidence type="ECO:0000256" key="6">
    <source>
        <dbReference type="SAM" id="Phobius"/>
    </source>
</evidence>
<keyword evidence="2" id="KW-1003">Cell membrane</keyword>
<protein>
    <submittedName>
        <fullName evidence="7">Uncharacterized 5xTM membrane BCR, YitT family COG1284</fullName>
    </submittedName>
</protein>
<dbReference type="InterPro" id="IPR051461">
    <property type="entry name" value="UPF0750_membrane"/>
</dbReference>
<feature type="transmembrane region" description="Helical" evidence="6">
    <location>
        <begin position="110"/>
        <end position="131"/>
    </location>
</feature>
<dbReference type="PANTHER" id="PTHR33545:SF5">
    <property type="entry name" value="UPF0750 MEMBRANE PROTEIN YITT"/>
    <property type="match status" value="1"/>
</dbReference>
<evidence type="ECO:0000256" key="4">
    <source>
        <dbReference type="ARBA" id="ARBA00022989"/>
    </source>
</evidence>
<dbReference type="Pfam" id="PF02588">
    <property type="entry name" value="YitT_membrane"/>
    <property type="match status" value="1"/>
</dbReference>
<comment type="subcellular location">
    <subcellularLocation>
        <location evidence="1">Cell membrane</location>
        <topology evidence="1">Multi-pass membrane protein</topology>
    </subcellularLocation>
</comment>